<proteinExistence type="predicted"/>
<dbReference type="Proteomes" id="UP001358417">
    <property type="component" value="Unassembled WGS sequence"/>
</dbReference>
<dbReference type="PANTHER" id="PTHR13847:SF213">
    <property type="entry name" value="DEPENDENT OXIDOREDUCTASE, PUTATIVE-RELATED"/>
    <property type="match status" value="1"/>
</dbReference>
<dbReference type="GeneID" id="89978246"/>
<dbReference type="EMBL" id="JAVRRD010000004">
    <property type="protein sequence ID" value="KAK5060203.1"/>
    <property type="molecule type" value="Genomic_DNA"/>
</dbReference>
<protein>
    <recommendedName>
        <fullName evidence="1">FAD dependent oxidoreductase domain-containing protein</fullName>
    </recommendedName>
</protein>
<reference evidence="2 3" key="1">
    <citation type="submission" date="2023-08" db="EMBL/GenBank/DDBJ databases">
        <title>Black Yeasts Isolated from many extreme environments.</title>
        <authorList>
            <person name="Coleine C."/>
            <person name="Stajich J.E."/>
            <person name="Selbmann L."/>
        </authorList>
    </citation>
    <scope>NUCLEOTIDE SEQUENCE [LARGE SCALE GENOMIC DNA]</scope>
    <source>
        <strain evidence="2 3">CCFEE 5792</strain>
    </source>
</reference>
<dbReference type="Gene3D" id="3.50.50.60">
    <property type="entry name" value="FAD/NAD(P)-binding domain"/>
    <property type="match status" value="1"/>
</dbReference>
<dbReference type="RefSeq" id="XP_064710024.1">
    <property type="nucleotide sequence ID" value="XM_064853625.1"/>
</dbReference>
<evidence type="ECO:0000313" key="2">
    <source>
        <dbReference type="EMBL" id="KAK5060203.1"/>
    </source>
</evidence>
<dbReference type="AlphaFoldDB" id="A0AAV9NNY3"/>
<keyword evidence="3" id="KW-1185">Reference proteome</keyword>
<accession>A0AAV9NNY3</accession>
<dbReference type="Pfam" id="PF01266">
    <property type="entry name" value="DAO"/>
    <property type="match status" value="1"/>
</dbReference>
<dbReference type="InterPro" id="IPR006076">
    <property type="entry name" value="FAD-dep_OxRdtase"/>
</dbReference>
<dbReference type="InterPro" id="IPR036188">
    <property type="entry name" value="FAD/NAD-bd_sf"/>
</dbReference>
<sequence>MDNKLLRDPGLPVANPTTSAWQQPLNRSMITTTDLPTHQDVVIIGSGITGCSIAWHLLHHSESLKVTVLDAREICSGATGRNGGRINCTAVQDFDKYTKLFGREMAARIVRFELAHYQSIKEVVESVGPELVSKSELRWINAVYAVFEDSEVAELRYMLRSFENAFPDLQGRWKVIGKEEVTTKYEISNAKGALVGEAGAAWPYRMVTGVFEHLRSSFPERFSLSSNTPVQSIHKTTDEQHPYSLTTQRGTIRATHIFHSTEGHVAHLLPRLRGILVPRRGQMTVQDAHNVVAKDKLQSWSLMMQGVFDYATMNTKTGLVYIGGGEQENKDYSMGVPSDAEEDLAALAHLGGVLPAAFGGKTPCERASHVEVQASWTGIMGFSLDHAPLVGMLPQELLDRPAGSSTSAEWISAGYGGYGMVNAFLCGKTVAMMMLGRQDQYPEIPSVYLITESRARALSARLGRITSWKDHVQAML</sequence>
<dbReference type="GO" id="GO:0005737">
    <property type="term" value="C:cytoplasm"/>
    <property type="evidence" value="ECO:0007669"/>
    <property type="project" value="TreeGrafter"/>
</dbReference>
<name>A0AAV9NNY3_9EURO</name>
<dbReference type="PANTHER" id="PTHR13847">
    <property type="entry name" value="SARCOSINE DEHYDROGENASE-RELATED"/>
    <property type="match status" value="1"/>
</dbReference>
<dbReference type="Gene3D" id="3.30.9.10">
    <property type="entry name" value="D-Amino Acid Oxidase, subunit A, domain 2"/>
    <property type="match status" value="1"/>
</dbReference>
<comment type="caution">
    <text evidence="2">The sequence shown here is derived from an EMBL/GenBank/DDBJ whole genome shotgun (WGS) entry which is preliminary data.</text>
</comment>
<organism evidence="2 3">
    <name type="scientific">Exophiala bonariae</name>
    <dbReference type="NCBI Taxonomy" id="1690606"/>
    <lineage>
        <taxon>Eukaryota</taxon>
        <taxon>Fungi</taxon>
        <taxon>Dikarya</taxon>
        <taxon>Ascomycota</taxon>
        <taxon>Pezizomycotina</taxon>
        <taxon>Eurotiomycetes</taxon>
        <taxon>Chaetothyriomycetidae</taxon>
        <taxon>Chaetothyriales</taxon>
        <taxon>Herpotrichiellaceae</taxon>
        <taxon>Exophiala</taxon>
    </lineage>
</organism>
<gene>
    <name evidence="2" type="ORF">LTR84_010088</name>
</gene>
<feature type="domain" description="FAD dependent oxidoreductase" evidence="1">
    <location>
        <begin position="40"/>
        <end position="431"/>
    </location>
</feature>
<dbReference type="SUPFAM" id="SSF51905">
    <property type="entry name" value="FAD/NAD(P)-binding domain"/>
    <property type="match status" value="1"/>
</dbReference>
<evidence type="ECO:0000259" key="1">
    <source>
        <dbReference type="Pfam" id="PF01266"/>
    </source>
</evidence>
<evidence type="ECO:0000313" key="3">
    <source>
        <dbReference type="Proteomes" id="UP001358417"/>
    </source>
</evidence>